<protein>
    <submittedName>
        <fullName evidence="1">Uncharacterized protein</fullName>
    </submittedName>
</protein>
<accession>A0A3N0C0W8</accession>
<reference evidence="1 2" key="1">
    <citation type="submission" date="2018-10" db="EMBL/GenBank/DDBJ databases">
        <title>Genome sequencing of Pedobacter jejuensis TNB23.</title>
        <authorList>
            <person name="Cho Y.-J."/>
            <person name="Cho A."/>
            <person name="Kim O.-S."/>
        </authorList>
    </citation>
    <scope>NUCLEOTIDE SEQUENCE [LARGE SCALE GENOMIC DNA]</scope>
    <source>
        <strain evidence="1 2">TNB23</strain>
    </source>
</reference>
<dbReference type="Proteomes" id="UP000274046">
    <property type="component" value="Unassembled WGS sequence"/>
</dbReference>
<dbReference type="AlphaFoldDB" id="A0A3N0C0W8"/>
<evidence type="ECO:0000313" key="1">
    <source>
        <dbReference type="EMBL" id="RNL55910.1"/>
    </source>
</evidence>
<comment type="caution">
    <text evidence="1">The sequence shown here is derived from an EMBL/GenBank/DDBJ whole genome shotgun (WGS) entry which is preliminary data.</text>
</comment>
<evidence type="ECO:0000313" key="2">
    <source>
        <dbReference type="Proteomes" id="UP000274046"/>
    </source>
</evidence>
<dbReference type="EMBL" id="RBEE01000004">
    <property type="protein sequence ID" value="RNL55910.1"/>
    <property type="molecule type" value="Genomic_DNA"/>
</dbReference>
<gene>
    <name evidence="1" type="ORF">D7004_03920</name>
</gene>
<name>A0A3N0C0W8_9SPHI</name>
<dbReference type="InterPro" id="IPR046219">
    <property type="entry name" value="DUF6252"/>
</dbReference>
<sequence length="152" mass="17358">MTIGSCKKDNNEINANFKCKLNGTVWNPYSDDLKLSEAEAHLTNGDKEIFIKARNTKSREEIGFGIYTSAAMITPGRYALNMRTLQFGYYSKNDFKGEYKTKAGYEGELEIISLDKSAKRITGRFRFKCLNETTLYASEITEGEFNLAYFDF</sequence>
<proteinExistence type="predicted"/>
<dbReference type="Pfam" id="PF19765">
    <property type="entry name" value="DUF6252"/>
    <property type="match status" value="1"/>
</dbReference>
<keyword evidence="2" id="KW-1185">Reference proteome</keyword>
<organism evidence="1 2">
    <name type="scientific">Pedobacter jejuensis</name>
    <dbReference type="NCBI Taxonomy" id="1268550"/>
    <lineage>
        <taxon>Bacteria</taxon>
        <taxon>Pseudomonadati</taxon>
        <taxon>Bacteroidota</taxon>
        <taxon>Sphingobacteriia</taxon>
        <taxon>Sphingobacteriales</taxon>
        <taxon>Sphingobacteriaceae</taxon>
        <taxon>Pedobacter</taxon>
    </lineage>
</organism>